<evidence type="ECO:0000313" key="3">
    <source>
        <dbReference type="Proteomes" id="UP000317617"/>
    </source>
</evidence>
<comment type="caution">
    <text evidence="2">The sequence shown here is derived from an EMBL/GenBank/DDBJ whole genome shotgun (WGS) entry which is preliminary data.</text>
</comment>
<gene>
    <name evidence="2" type="ORF">AOR01nite_15030</name>
</gene>
<feature type="region of interest" description="Disordered" evidence="1">
    <location>
        <begin position="1"/>
        <end position="58"/>
    </location>
</feature>
<dbReference type="EMBL" id="BJMU01000006">
    <property type="protein sequence ID" value="GEB83026.1"/>
    <property type="molecule type" value="Genomic_DNA"/>
</dbReference>
<protein>
    <submittedName>
        <fullName evidence="2">Uncharacterized protein</fullName>
    </submittedName>
</protein>
<dbReference type="Proteomes" id="UP000317617">
    <property type="component" value="Unassembled WGS sequence"/>
</dbReference>
<organism evidence="2 3">
    <name type="scientific">Acetobacter orleanensis</name>
    <dbReference type="NCBI Taxonomy" id="104099"/>
    <lineage>
        <taxon>Bacteria</taxon>
        <taxon>Pseudomonadati</taxon>
        <taxon>Pseudomonadota</taxon>
        <taxon>Alphaproteobacteria</taxon>
        <taxon>Acetobacterales</taxon>
        <taxon>Acetobacteraceae</taxon>
        <taxon>Acetobacter</taxon>
    </lineage>
</organism>
<sequence>MGNRQTHRVAEQGNHGKPVSQTAHNARTRASPEHFQPEPILYPPGSRGGISRNGQSTHPNQQTCCCVLVAFEGLPGGKIAVTFWV</sequence>
<evidence type="ECO:0000256" key="1">
    <source>
        <dbReference type="SAM" id="MobiDB-lite"/>
    </source>
</evidence>
<proteinExistence type="predicted"/>
<reference evidence="2 3" key="1">
    <citation type="submission" date="2019-06" db="EMBL/GenBank/DDBJ databases">
        <title>Whole genome shotgun sequence of Acetobacter orleanensis NBRC 13752.</title>
        <authorList>
            <person name="Hosoyama A."/>
            <person name="Uohara A."/>
            <person name="Ohji S."/>
            <person name="Ichikawa N."/>
        </authorList>
    </citation>
    <scope>NUCLEOTIDE SEQUENCE [LARGE SCALE GENOMIC DNA]</scope>
    <source>
        <strain evidence="2 3">NBRC 13752</strain>
    </source>
</reference>
<accession>A0A4Y3TL20</accession>
<evidence type="ECO:0000313" key="2">
    <source>
        <dbReference type="EMBL" id="GEB83026.1"/>
    </source>
</evidence>
<dbReference type="AlphaFoldDB" id="A0A4Y3TL20"/>
<keyword evidence="3" id="KW-1185">Reference proteome</keyword>
<name>A0A4Y3TL20_9PROT</name>